<name>D9Q0A4_ACIS3</name>
<dbReference type="KEGG" id="asc:ASAC_0335"/>
<dbReference type="InParanoid" id="D9Q0A4"/>
<dbReference type="SUPFAM" id="SSF48208">
    <property type="entry name" value="Six-hairpin glycosidases"/>
    <property type="match status" value="1"/>
</dbReference>
<dbReference type="Proteomes" id="UP000000346">
    <property type="component" value="Chromosome"/>
</dbReference>
<dbReference type="AlphaFoldDB" id="D9Q0A4"/>
<gene>
    <name evidence="2" type="ordered locus">ASAC_0335</name>
</gene>
<feature type="domain" description="GH15-like" evidence="1">
    <location>
        <begin position="248"/>
        <end position="546"/>
    </location>
</feature>
<evidence type="ECO:0000313" key="2">
    <source>
        <dbReference type="EMBL" id="ADL18742.1"/>
    </source>
</evidence>
<dbReference type="GO" id="GO:0004339">
    <property type="term" value="F:glucan 1,4-alpha-glucosidase activity"/>
    <property type="evidence" value="ECO:0007669"/>
    <property type="project" value="UniProtKB-EC"/>
</dbReference>
<dbReference type="PANTHER" id="PTHR31616:SF13">
    <property type="entry name" value="GLUCAN 1,4-ALPHA-GLUCOSIDASE"/>
    <property type="match status" value="1"/>
</dbReference>
<reference evidence="2 3" key="1">
    <citation type="journal article" date="2010" name="Appl. Environ. Microbiol.">
        <title>The genome sequence of the crenarchaeon Acidilobus saccharovorans supports a new order, Acidilobales, and suggests an important ecological role in terrestrial acidic hot springs.</title>
        <authorList>
            <person name="Mardanov A.V."/>
            <person name="Svetlitchnyi V.A."/>
            <person name="Beletsky A.V."/>
            <person name="Prokofeva M.I."/>
            <person name="Bonch-Osmolovskaya E.A."/>
            <person name="Ravin N.V."/>
            <person name="Skryabin K.G."/>
        </authorList>
    </citation>
    <scope>NUCLEOTIDE SEQUENCE [LARGE SCALE GENOMIC DNA]</scope>
    <source>
        <strain evidence="3">DSM 16705 / JCM 18335 / VKM B-2471 / 345-15</strain>
    </source>
</reference>
<dbReference type="EC" id="3.2.1.3" evidence="2"/>
<keyword evidence="3" id="KW-1185">Reference proteome</keyword>
<accession>D9Q0A4</accession>
<evidence type="ECO:0000259" key="1">
    <source>
        <dbReference type="Pfam" id="PF00723"/>
    </source>
</evidence>
<dbReference type="EMBL" id="CP001742">
    <property type="protein sequence ID" value="ADL18742.1"/>
    <property type="molecule type" value="Genomic_DNA"/>
</dbReference>
<dbReference type="Pfam" id="PF00723">
    <property type="entry name" value="Glyco_hydro_15"/>
    <property type="match status" value="1"/>
</dbReference>
<dbReference type="Gene3D" id="1.50.10.10">
    <property type="match status" value="1"/>
</dbReference>
<dbReference type="InterPro" id="IPR011613">
    <property type="entry name" value="GH15-like"/>
</dbReference>
<keyword evidence="2" id="KW-0378">Hydrolase</keyword>
<protein>
    <submittedName>
        <fullName evidence="2">Glucoamylase</fullName>
        <ecNumber evidence="2">3.2.1.3</ecNumber>
    </submittedName>
</protein>
<dbReference type="STRING" id="666510.ASAC_0335"/>
<dbReference type="InterPro" id="IPR012341">
    <property type="entry name" value="6hp_glycosidase-like_sf"/>
</dbReference>
<dbReference type="InterPro" id="IPR008928">
    <property type="entry name" value="6-hairpin_glycosidase_sf"/>
</dbReference>
<dbReference type="HOGENOM" id="CLU_028187_0_0_2"/>
<dbReference type="GO" id="GO:0005975">
    <property type="term" value="P:carbohydrate metabolic process"/>
    <property type="evidence" value="ECO:0007669"/>
    <property type="project" value="InterPro"/>
</dbReference>
<evidence type="ECO:0000313" key="3">
    <source>
        <dbReference type="Proteomes" id="UP000000346"/>
    </source>
</evidence>
<sequence>MVSNGTIAALYDGNFYIRSIYYPMLDQHHNHSVNGAFKIGLWKDGQMLWLENVDKSIEMDNLIARAIFRLSDATVELTSLASQTRPAIITKVSIKGEGLFRFIQYNDFRLNNSELGDTALYDPRLDAVIHYKGSTWFAVTSSHKLYEYTTGRRDQGAVLGDCQDGVLNKNPIAQGSVDSAVSIAAKEFYLYIVAGRSYNDLVESLKDLRASPGEHFERDSRYWSVLTEPVKNVKLLKQSVAVLIGHMGNNGEVPASLDTSILKFNLDTYAYTWPRDAVHVAIALDSMGYWSFTRRFYEKLFTELMTPEGYLYQKYNADGTFGSTWHPWTSETEISKNIQEDETALAVYGFWYHIVTSNDYFLLREVYENLEKATEFMASFINGKLSLPLMSYDLWEERLGVHAYTVAAVYAAMKSAADIARRLGVWSKEDKWRRLAKAIQNGFREHMFNRDGGHFYRMIVIDKDRVVSVDKTVDSSILAAGLLGLVEPSDPMFESTVKVVRDKLWVSRVGGLARYENDYYQRITGDYTGIPGNPWIITTMWLAQSYILQSDFDSAKQLMTWVEGVASPTGMLPEQVSPFDSAPLSVMPLAWSHAEYIKTYFMLGGKSLLPPG</sequence>
<organism evidence="2 3">
    <name type="scientific">Acidilobus saccharovorans (strain DSM 16705 / JCM 18335 / VKM B-2471 / 345-15)</name>
    <dbReference type="NCBI Taxonomy" id="666510"/>
    <lineage>
        <taxon>Archaea</taxon>
        <taxon>Thermoproteota</taxon>
        <taxon>Thermoprotei</taxon>
        <taxon>Acidilobales</taxon>
        <taxon>Acidilobaceae</taxon>
        <taxon>Acidilobus</taxon>
    </lineage>
</organism>
<dbReference type="eggNOG" id="arCOG03285">
    <property type="taxonomic scope" value="Archaea"/>
</dbReference>
<proteinExistence type="predicted"/>
<keyword evidence="2" id="KW-0326">Glycosidase</keyword>
<dbReference type="CAZy" id="GH15">
    <property type="family name" value="Glycoside Hydrolase Family 15"/>
</dbReference>
<dbReference type="FunCoup" id="D9Q0A4">
    <property type="interactions" value="6"/>
</dbReference>
<dbReference type="OrthoDB" id="36362at2157"/>
<dbReference type="PANTHER" id="PTHR31616">
    <property type="entry name" value="TREHALASE"/>
    <property type="match status" value="1"/>
</dbReference>